<proteinExistence type="inferred from homology"/>
<dbReference type="GO" id="GO:0045277">
    <property type="term" value="C:respiratory chain complex IV"/>
    <property type="evidence" value="ECO:0007669"/>
    <property type="project" value="InterPro"/>
</dbReference>
<dbReference type="SUPFAM" id="SSF81419">
    <property type="entry name" value="Mitochondrial cytochrome c oxidase subunit VIIa"/>
    <property type="match status" value="1"/>
</dbReference>
<keyword evidence="8" id="KW-1185">Reference proteome</keyword>
<protein>
    <submittedName>
        <fullName evidence="7">GH11473</fullName>
    </submittedName>
</protein>
<comment type="similarity">
    <text evidence="2">Belongs to the cytochrome c oxidase VIIa family.</text>
</comment>
<dbReference type="InterPro" id="IPR036539">
    <property type="entry name" value="Cyt_c_oxidase_su7a_sf"/>
</dbReference>
<dbReference type="Gene3D" id="4.10.91.10">
    <property type="entry name" value="Cytochrome c oxidase, subunit VIIa"/>
    <property type="match status" value="1"/>
</dbReference>
<dbReference type="eggNOG" id="KOG3672">
    <property type="taxonomic scope" value="Eukaryota"/>
</dbReference>
<accession>B4JAQ6</accession>
<organism evidence="8">
    <name type="scientific">Drosophila grimshawi</name>
    <name type="common">Hawaiian fruit fly</name>
    <name type="synonym">Idiomyia grimshawi</name>
    <dbReference type="NCBI Taxonomy" id="7222"/>
    <lineage>
        <taxon>Eukaryota</taxon>
        <taxon>Metazoa</taxon>
        <taxon>Ecdysozoa</taxon>
        <taxon>Arthropoda</taxon>
        <taxon>Hexapoda</taxon>
        <taxon>Insecta</taxon>
        <taxon>Pterygota</taxon>
        <taxon>Neoptera</taxon>
        <taxon>Endopterygota</taxon>
        <taxon>Diptera</taxon>
        <taxon>Brachycera</taxon>
        <taxon>Muscomorpha</taxon>
        <taxon>Ephydroidea</taxon>
        <taxon>Drosophilidae</taxon>
        <taxon>Drosophila</taxon>
        <taxon>Hawaiian Drosophila</taxon>
    </lineage>
</organism>
<evidence type="ECO:0000256" key="2">
    <source>
        <dbReference type="ARBA" id="ARBA00009331"/>
    </source>
</evidence>
<dbReference type="GO" id="GO:0006123">
    <property type="term" value="P:mitochondrial electron transport, cytochrome c to oxygen"/>
    <property type="evidence" value="ECO:0007669"/>
    <property type="project" value="InterPro"/>
</dbReference>
<keyword evidence="4" id="KW-0496">Mitochondrion</keyword>
<keyword evidence="6" id="KW-1133">Transmembrane helix</keyword>
<name>B4JAQ6_DROGR</name>
<reference evidence="7 8" key="1">
    <citation type="journal article" date="2007" name="Nature">
        <title>Evolution of genes and genomes on the Drosophila phylogeny.</title>
        <authorList>
            <consortium name="Drosophila 12 Genomes Consortium"/>
            <person name="Clark A.G."/>
            <person name="Eisen M.B."/>
            <person name="Smith D.R."/>
            <person name="Bergman C.M."/>
            <person name="Oliver B."/>
            <person name="Markow T.A."/>
            <person name="Kaufman T.C."/>
            <person name="Kellis M."/>
            <person name="Gelbart W."/>
            <person name="Iyer V.N."/>
            <person name="Pollard D.A."/>
            <person name="Sackton T.B."/>
            <person name="Larracuente A.M."/>
            <person name="Singh N.D."/>
            <person name="Abad J.P."/>
            <person name="Abt D.N."/>
            <person name="Adryan B."/>
            <person name="Aguade M."/>
            <person name="Akashi H."/>
            <person name="Anderson W.W."/>
            <person name="Aquadro C.F."/>
            <person name="Ardell D.H."/>
            <person name="Arguello R."/>
            <person name="Artieri C.G."/>
            <person name="Barbash D.A."/>
            <person name="Barker D."/>
            <person name="Barsanti P."/>
            <person name="Batterham P."/>
            <person name="Batzoglou S."/>
            <person name="Begun D."/>
            <person name="Bhutkar A."/>
            <person name="Blanco E."/>
            <person name="Bosak S.A."/>
            <person name="Bradley R.K."/>
            <person name="Brand A.D."/>
            <person name="Brent M.R."/>
            <person name="Brooks A.N."/>
            <person name="Brown R.H."/>
            <person name="Butlin R.K."/>
            <person name="Caggese C."/>
            <person name="Calvi B.R."/>
            <person name="Bernardo de Carvalho A."/>
            <person name="Caspi A."/>
            <person name="Castrezana S."/>
            <person name="Celniker S.E."/>
            <person name="Chang J.L."/>
            <person name="Chapple C."/>
            <person name="Chatterji S."/>
            <person name="Chinwalla A."/>
            <person name="Civetta A."/>
            <person name="Clifton S.W."/>
            <person name="Comeron J.M."/>
            <person name="Costello J.C."/>
            <person name="Coyne J.A."/>
            <person name="Daub J."/>
            <person name="David R.G."/>
            <person name="Delcher A.L."/>
            <person name="Delehaunty K."/>
            <person name="Do C.B."/>
            <person name="Ebling H."/>
            <person name="Edwards K."/>
            <person name="Eickbush T."/>
            <person name="Evans J.D."/>
            <person name="Filipski A."/>
            <person name="Findeiss S."/>
            <person name="Freyhult E."/>
            <person name="Fulton L."/>
            <person name="Fulton R."/>
            <person name="Garcia A.C."/>
            <person name="Gardiner A."/>
            <person name="Garfield D.A."/>
            <person name="Garvin B.E."/>
            <person name="Gibson G."/>
            <person name="Gilbert D."/>
            <person name="Gnerre S."/>
            <person name="Godfrey J."/>
            <person name="Good R."/>
            <person name="Gotea V."/>
            <person name="Gravely B."/>
            <person name="Greenberg A.J."/>
            <person name="Griffiths-Jones S."/>
            <person name="Gross S."/>
            <person name="Guigo R."/>
            <person name="Gustafson E.A."/>
            <person name="Haerty W."/>
            <person name="Hahn M.W."/>
            <person name="Halligan D.L."/>
            <person name="Halpern A.L."/>
            <person name="Halter G.M."/>
            <person name="Han M.V."/>
            <person name="Heger A."/>
            <person name="Hillier L."/>
            <person name="Hinrichs A.S."/>
            <person name="Holmes I."/>
            <person name="Hoskins R.A."/>
            <person name="Hubisz M.J."/>
            <person name="Hultmark D."/>
            <person name="Huntley M.A."/>
            <person name="Jaffe D.B."/>
            <person name="Jagadeeshan S."/>
            <person name="Jeck W.R."/>
            <person name="Johnson J."/>
            <person name="Jones C.D."/>
            <person name="Jordan W.C."/>
            <person name="Karpen G.H."/>
            <person name="Kataoka E."/>
            <person name="Keightley P.D."/>
            <person name="Kheradpour P."/>
            <person name="Kirkness E.F."/>
            <person name="Koerich L.B."/>
            <person name="Kristiansen K."/>
            <person name="Kudrna D."/>
            <person name="Kulathinal R.J."/>
            <person name="Kumar S."/>
            <person name="Kwok R."/>
            <person name="Lander E."/>
            <person name="Langley C.H."/>
            <person name="Lapoint R."/>
            <person name="Lazzaro B.P."/>
            <person name="Lee S.J."/>
            <person name="Levesque L."/>
            <person name="Li R."/>
            <person name="Lin C.F."/>
            <person name="Lin M.F."/>
            <person name="Lindblad-Toh K."/>
            <person name="Llopart A."/>
            <person name="Long M."/>
            <person name="Low L."/>
            <person name="Lozovsky E."/>
            <person name="Lu J."/>
            <person name="Luo M."/>
            <person name="Machado C.A."/>
            <person name="Makalowski W."/>
            <person name="Marzo M."/>
            <person name="Matsuda M."/>
            <person name="Matzkin L."/>
            <person name="McAllister B."/>
            <person name="McBride C.S."/>
            <person name="McKernan B."/>
            <person name="McKernan K."/>
            <person name="Mendez-Lago M."/>
            <person name="Minx P."/>
            <person name="Mollenhauer M.U."/>
            <person name="Montooth K."/>
            <person name="Mount S.M."/>
            <person name="Mu X."/>
            <person name="Myers E."/>
            <person name="Negre B."/>
            <person name="Newfeld S."/>
            <person name="Nielsen R."/>
            <person name="Noor M.A."/>
            <person name="O'Grady P."/>
            <person name="Pachter L."/>
            <person name="Papaceit M."/>
            <person name="Parisi M.J."/>
            <person name="Parisi M."/>
            <person name="Parts L."/>
            <person name="Pedersen J.S."/>
            <person name="Pesole G."/>
            <person name="Phillippy A.M."/>
            <person name="Ponting C.P."/>
            <person name="Pop M."/>
            <person name="Porcelli D."/>
            <person name="Powell J.R."/>
            <person name="Prohaska S."/>
            <person name="Pruitt K."/>
            <person name="Puig M."/>
            <person name="Quesneville H."/>
            <person name="Ram K.R."/>
            <person name="Rand D."/>
            <person name="Rasmussen M.D."/>
            <person name="Reed L.K."/>
            <person name="Reenan R."/>
            <person name="Reily A."/>
            <person name="Remington K.A."/>
            <person name="Rieger T.T."/>
            <person name="Ritchie M.G."/>
            <person name="Robin C."/>
            <person name="Rogers Y.H."/>
            <person name="Rohde C."/>
            <person name="Rozas J."/>
            <person name="Rubenfield M.J."/>
            <person name="Ruiz A."/>
            <person name="Russo S."/>
            <person name="Salzberg S.L."/>
            <person name="Sanchez-Gracia A."/>
            <person name="Saranga D.J."/>
            <person name="Sato H."/>
            <person name="Schaeffer S.W."/>
            <person name="Schatz M.C."/>
            <person name="Schlenke T."/>
            <person name="Schwartz R."/>
            <person name="Segarra C."/>
            <person name="Singh R.S."/>
            <person name="Sirot L."/>
            <person name="Sirota M."/>
            <person name="Sisneros N.B."/>
            <person name="Smith C.D."/>
            <person name="Smith T.F."/>
            <person name="Spieth J."/>
            <person name="Stage D.E."/>
            <person name="Stark A."/>
            <person name="Stephan W."/>
            <person name="Strausberg R.L."/>
            <person name="Strempel S."/>
            <person name="Sturgill D."/>
            <person name="Sutton G."/>
            <person name="Sutton G.G."/>
            <person name="Tao W."/>
            <person name="Teichmann S."/>
            <person name="Tobari Y.N."/>
            <person name="Tomimura Y."/>
            <person name="Tsolas J.M."/>
            <person name="Valente V.L."/>
            <person name="Venter E."/>
            <person name="Venter J.C."/>
            <person name="Vicario S."/>
            <person name="Vieira F.G."/>
            <person name="Vilella A.J."/>
            <person name="Villasante A."/>
            <person name="Walenz B."/>
            <person name="Wang J."/>
            <person name="Wasserman M."/>
            <person name="Watts T."/>
            <person name="Wilson D."/>
            <person name="Wilson R.K."/>
            <person name="Wing R.A."/>
            <person name="Wolfner M.F."/>
            <person name="Wong A."/>
            <person name="Wong G.K."/>
            <person name="Wu C.I."/>
            <person name="Wu G."/>
            <person name="Yamamoto D."/>
            <person name="Yang H.P."/>
            <person name="Yang S.P."/>
            <person name="Yorke J.A."/>
            <person name="Yoshida K."/>
            <person name="Zdobnov E."/>
            <person name="Zhang P."/>
            <person name="Zhang Y."/>
            <person name="Zimin A.V."/>
            <person name="Baldwin J."/>
            <person name="Abdouelleil A."/>
            <person name="Abdulkadir J."/>
            <person name="Abebe A."/>
            <person name="Abera B."/>
            <person name="Abreu J."/>
            <person name="Acer S.C."/>
            <person name="Aftuck L."/>
            <person name="Alexander A."/>
            <person name="An P."/>
            <person name="Anderson E."/>
            <person name="Anderson S."/>
            <person name="Arachi H."/>
            <person name="Azer M."/>
            <person name="Bachantsang P."/>
            <person name="Barry A."/>
            <person name="Bayul T."/>
            <person name="Berlin A."/>
            <person name="Bessette D."/>
            <person name="Bloom T."/>
            <person name="Blye J."/>
            <person name="Boguslavskiy L."/>
            <person name="Bonnet C."/>
            <person name="Boukhgalter B."/>
            <person name="Bourzgui I."/>
            <person name="Brown A."/>
            <person name="Cahill P."/>
            <person name="Channer S."/>
            <person name="Cheshatsang Y."/>
            <person name="Chuda L."/>
            <person name="Citroen M."/>
            <person name="Collymore A."/>
            <person name="Cooke P."/>
            <person name="Costello M."/>
            <person name="D'Aco K."/>
            <person name="Daza R."/>
            <person name="De Haan G."/>
            <person name="DeGray S."/>
            <person name="DeMaso C."/>
            <person name="Dhargay N."/>
            <person name="Dooley K."/>
            <person name="Dooley E."/>
            <person name="Doricent M."/>
            <person name="Dorje P."/>
            <person name="Dorjee K."/>
            <person name="Dupes A."/>
            <person name="Elong R."/>
            <person name="Falk J."/>
            <person name="Farina A."/>
            <person name="Faro S."/>
            <person name="Ferguson D."/>
            <person name="Fisher S."/>
            <person name="Foley C.D."/>
            <person name="Franke A."/>
            <person name="Friedrich D."/>
            <person name="Gadbois L."/>
            <person name="Gearin G."/>
            <person name="Gearin C.R."/>
            <person name="Giannoukos G."/>
            <person name="Goode T."/>
            <person name="Graham J."/>
            <person name="Grandbois E."/>
            <person name="Grewal S."/>
            <person name="Gyaltsen K."/>
            <person name="Hafez N."/>
            <person name="Hagos B."/>
            <person name="Hall J."/>
            <person name="Henson C."/>
            <person name="Hollinger A."/>
            <person name="Honan T."/>
            <person name="Huard M.D."/>
            <person name="Hughes L."/>
            <person name="Hurhula B."/>
            <person name="Husby M.E."/>
            <person name="Kamat A."/>
            <person name="Kanga B."/>
            <person name="Kashin S."/>
            <person name="Khazanovich D."/>
            <person name="Kisner P."/>
            <person name="Lance K."/>
            <person name="Lara M."/>
            <person name="Lee W."/>
            <person name="Lennon N."/>
            <person name="Letendre F."/>
            <person name="LeVine R."/>
            <person name="Lipovsky A."/>
            <person name="Liu X."/>
            <person name="Liu J."/>
            <person name="Liu S."/>
            <person name="Lokyitsang T."/>
            <person name="Lokyitsang Y."/>
            <person name="Lubonja R."/>
            <person name="Lui A."/>
            <person name="MacDonald P."/>
            <person name="Magnisalis V."/>
            <person name="Maru K."/>
            <person name="Matthews C."/>
            <person name="McCusker W."/>
            <person name="McDonough S."/>
            <person name="Mehta T."/>
            <person name="Meldrim J."/>
            <person name="Meneus L."/>
            <person name="Mihai O."/>
            <person name="Mihalev A."/>
            <person name="Mihova T."/>
            <person name="Mittelman R."/>
            <person name="Mlenga V."/>
            <person name="Montmayeur A."/>
            <person name="Mulrain L."/>
            <person name="Navidi A."/>
            <person name="Naylor J."/>
            <person name="Negash T."/>
            <person name="Nguyen T."/>
            <person name="Nguyen N."/>
            <person name="Nicol R."/>
            <person name="Norbu C."/>
            <person name="Norbu N."/>
            <person name="Novod N."/>
            <person name="O'Neill B."/>
            <person name="Osman S."/>
            <person name="Markiewicz E."/>
            <person name="Oyono O.L."/>
            <person name="Patti C."/>
            <person name="Phunkhang P."/>
            <person name="Pierre F."/>
            <person name="Priest M."/>
            <person name="Raghuraman S."/>
            <person name="Rege F."/>
            <person name="Reyes R."/>
            <person name="Rise C."/>
            <person name="Rogov P."/>
            <person name="Ross K."/>
            <person name="Ryan E."/>
            <person name="Settipalli S."/>
            <person name="Shea T."/>
            <person name="Sherpa N."/>
            <person name="Shi L."/>
            <person name="Shih D."/>
            <person name="Sparrow T."/>
            <person name="Spaulding J."/>
            <person name="Stalker J."/>
            <person name="Stange-Thomann N."/>
            <person name="Stavropoulos S."/>
            <person name="Stone C."/>
            <person name="Strader C."/>
            <person name="Tesfaye S."/>
            <person name="Thomson T."/>
            <person name="Thoulutsang Y."/>
            <person name="Thoulutsang D."/>
            <person name="Topham K."/>
            <person name="Topping I."/>
            <person name="Tsamla T."/>
            <person name="Vassiliev H."/>
            <person name="Vo A."/>
            <person name="Wangchuk T."/>
            <person name="Wangdi T."/>
            <person name="Weiand M."/>
            <person name="Wilkinson J."/>
            <person name="Wilson A."/>
            <person name="Yadav S."/>
            <person name="Young G."/>
            <person name="Yu Q."/>
            <person name="Zembek L."/>
            <person name="Zhong D."/>
            <person name="Zimmer A."/>
            <person name="Zwirko Z."/>
            <person name="Jaffe D.B."/>
            <person name="Alvarez P."/>
            <person name="Brockman W."/>
            <person name="Butler J."/>
            <person name="Chin C."/>
            <person name="Gnerre S."/>
            <person name="Grabherr M."/>
            <person name="Kleber M."/>
            <person name="Mauceli E."/>
            <person name="MacCallum I."/>
        </authorList>
    </citation>
    <scope>NUCLEOTIDE SEQUENCE [LARGE SCALE GENOMIC DNA]</scope>
    <source>
        <strain evidence="8">Tucson 15287-2541.00</strain>
    </source>
</reference>
<dbReference type="OrthoDB" id="10262962at2759"/>
<feature type="transmembrane region" description="Helical" evidence="6">
    <location>
        <begin position="267"/>
        <end position="288"/>
    </location>
</feature>
<evidence type="ECO:0000256" key="3">
    <source>
        <dbReference type="ARBA" id="ARBA00022792"/>
    </source>
</evidence>
<sequence length="297" mass="32270">MSHVHAGGINCGVNADGDSLVNRYRSILHNSSSSASGSNHMYWGKVGPLHGFPLLPATDRGCPLGQLTYKTKLTLDSGYILITFRQAKGLLNCCTWATGGALETTPHTLLTSDEVVVFTTRYRRTFQSALALLFALLPAEKWLALNVRESHSMAFCFGDCSCAQSMVLRKRLMQLADRQLLQRPDVLAVMQWIGGTLLQHAPTEGGVTNPFEVVDAMLTVLCHEATTLPCRRRNGSQMREASTRNQDIIDAVNDLPVFLKGGPADKALFGITAALCGVGLVSIAHMIYTMGFSKKNA</sequence>
<evidence type="ECO:0000256" key="1">
    <source>
        <dbReference type="ARBA" id="ARBA00004273"/>
    </source>
</evidence>
<dbReference type="GO" id="GO:0016791">
    <property type="term" value="F:phosphatase activity"/>
    <property type="evidence" value="ECO:0007669"/>
    <property type="project" value="UniProtKB-ARBA"/>
</dbReference>
<gene>
    <name evidence="7" type="primary">Dgri\GH11473</name>
    <name evidence="7" type="ORF">Dgri_GH11473</name>
</gene>
<dbReference type="InterPro" id="IPR029033">
    <property type="entry name" value="His_PPase_superfam"/>
</dbReference>
<dbReference type="EMBL" id="CH916368">
    <property type="protein sequence ID" value="EDW03864.1"/>
    <property type="molecule type" value="Genomic_DNA"/>
</dbReference>
<keyword evidence="6" id="KW-0812">Transmembrane</keyword>
<dbReference type="GO" id="GO:0005743">
    <property type="term" value="C:mitochondrial inner membrane"/>
    <property type="evidence" value="ECO:0007669"/>
    <property type="project" value="UniProtKB-SubCell"/>
</dbReference>
<dbReference type="PhylomeDB" id="B4JAQ6"/>
<evidence type="ECO:0000313" key="7">
    <source>
        <dbReference type="EMBL" id="EDW03864.1"/>
    </source>
</evidence>
<dbReference type="HOGENOM" id="CLU_937716_0_0_1"/>
<dbReference type="Gene3D" id="3.40.50.1240">
    <property type="entry name" value="Phosphoglycerate mutase-like"/>
    <property type="match status" value="1"/>
</dbReference>
<dbReference type="AlphaFoldDB" id="B4JAQ6"/>
<evidence type="ECO:0000313" key="8">
    <source>
        <dbReference type="Proteomes" id="UP000001070"/>
    </source>
</evidence>
<evidence type="ECO:0000256" key="6">
    <source>
        <dbReference type="SAM" id="Phobius"/>
    </source>
</evidence>
<comment type="subcellular location">
    <subcellularLocation>
        <location evidence="1">Mitochondrion inner membrane</location>
    </subcellularLocation>
</comment>
<evidence type="ECO:0000256" key="4">
    <source>
        <dbReference type="ARBA" id="ARBA00023128"/>
    </source>
</evidence>
<dbReference type="Proteomes" id="UP000001070">
    <property type="component" value="Unassembled WGS sequence"/>
</dbReference>
<keyword evidence="5 6" id="KW-0472">Membrane</keyword>
<keyword evidence="3" id="KW-0999">Mitochondrion inner membrane</keyword>
<evidence type="ECO:0000256" key="5">
    <source>
        <dbReference type="ARBA" id="ARBA00023136"/>
    </source>
</evidence>
<dbReference type="InParanoid" id="B4JAQ6"/>
<dbReference type="SUPFAM" id="SSF53254">
    <property type="entry name" value="Phosphoglycerate mutase-like"/>
    <property type="match status" value="1"/>
</dbReference>